<dbReference type="OrthoDB" id="505470at2"/>
<dbReference type="AlphaFoldDB" id="C0GI10"/>
<dbReference type="Gene3D" id="1.10.1760.20">
    <property type="match status" value="1"/>
</dbReference>
<dbReference type="PRINTS" id="PR00344">
    <property type="entry name" value="BCTRLSENSOR"/>
</dbReference>
<dbReference type="Gene3D" id="3.30.565.10">
    <property type="entry name" value="Histidine kinase-like ATPase, C-terminal domain"/>
    <property type="match status" value="1"/>
</dbReference>
<dbReference type="InterPro" id="IPR004358">
    <property type="entry name" value="Sig_transdc_His_kin-like_C"/>
</dbReference>
<dbReference type="SUPFAM" id="SSF55874">
    <property type="entry name" value="ATPase domain of HSP90 chaperone/DNA topoisomerase II/histidine kinase"/>
    <property type="match status" value="1"/>
</dbReference>
<keyword evidence="8" id="KW-0547">Nucleotide-binding</keyword>
<keyword evidence="12" id="KW-0902">Two-component regulatory system</keyword>
<evidence type="ECO:0000313" key="16">
    <source>
        <dbReference type="EMBL" id="EEG77084.1"/>
    </source>
</evidence>
<feature type="transmembrane region" description="Helical" evidence="14">
    <location>
        <begin position="40"/>
        <end position="61"/>
    </location>
</feature>
<dbReference type="GO" id="GO:0005524">
    <property type="term" value="F:ATP binding"/>
    <property type="evidence" value="ECO:0007669"/>
    <property type="project" value="UniProtKB-KW"/>
</dbReference>
<evidence type="ECO:0000256" key="14">
    <source>
        <dbReference type="SAM" id="Phobius"/>
    </source>
</evidence>
<organism evidence="16 17">
    <name type="scientific">Dethiobacter alkaliphilus AHT 1</name>
    <dbReference type="NCBI Taxonomy" id="555088"/>
    <lineage>
        <taxon>Bacteria</taxon>
        <taxon>Bacillati</taxon>
        <taxon>Bacillota</taxon>
        <taxon>Dethiobacteria</taxon>
        <taxon>Dethiobacterales</taxon>
        <taxon>Dethiobacteraceae</taxon>
        <taxon>Dethiobacter</taxon>
    </lineage>
</organism>
<dbReference type="EMBL" id="ACJM01000010">
    <property type="protein sequence ID" value="EEG77084.1"/>
    <property type="molecule type" value="Genomic_DNA"/>
</dbReference>
<dbReference type="Pfam" id="PF02518">
    <property type="entry name" value="HATPase_c"/>
    <property type="match status" value="1"/>
</dbReference>
<evidence type="ECO:0000313" key="17">
    <source>
        <dbReference type="Proteomes" id="UP000006443"/>
    </source>
</evidence>
<feature type="domain" description="Histidine kinase" evidence="15">
    <location>
        <begin position="215"/>
        <end position="421"/>
    </location>
</feature>
<evidence type="ECO:0000256" key="1">
    <source>
        <dbReference type="ARBA" id="ARBA00000085"/>
    </source>
</evidence>
<feature type="transmembrane region" description="Helical" evidence="14">
    <location>
        <begin position="6"/>
        <end position="28"/>
    </location>
</feature>
<feature type="transmembrane region" description="Helical" evidence="14">
    <location>
        <begin position="165"/>
        <end position="187"/>
    </location>
</feature>
<dbReference type="Pfam" id="PF07694">
    <property type="entry name" value="5TM-5TMR_LYT"/>
    <property type="match status" value="1"/>
</dbReference>
<dbReference type="eggNOG" id="COG4191">
    <property type="taxonomic scope" value="Bacteria"/>
</dbReference>
<evidence type="ECO:0000256" key="6">
    <source>
        <dbReference type="ARBA" id="ARBA00022679"/>
    </source>
</evidence>
<dbReference type="GO" id="GO:0005886">
    <property type="term" value="C:plasma membrane"/>
    <property type="evidence" value="ECO:0007669"/>
    <property type="project" value="UniProtKB-SubCell"/>
</dbReference>
<keyword evidence="13 14" id="KW-0472">Membrane</keyword>
<dbReference type="InterPro" id="IPR005467">
    <property type="entry name" value="His_kinase_dom"/>
</dbReference>
<dbReference type="STRING" id="555088.DealDRAFT_2119"/>
<feature type="transmembrane region" description="Helical" evidence="14">
    <location>
        <begin position="104"/>
        <end position="125"/>
    </location>
</feature>
<evidence type="ECO:0000256" key="5">
    <source>
        <dbReference type="ARBA" id="ARBA00022553"/>
    </source>
</evidence>
<evidence type="ECO:0000256" key="7">
    <source>
        <dbReference type="ARBA" id="ARBA00022692"/>
    </source>
</evidence>
<sequence length="423" mass="47583">MDLIMSSFQYLLLNIFFIMAFIYIHNRYIEKRVSNIPKELLICAISTVLIILCMTFPIPFFDGHIFDLRQVPIVTGMLYGGPKVALLLLGVFTSYRFYIGGEGFYGAVLTNVLLFASLLYIRHYFNKLKSIEQRVKLSIIAGSLGIIWMTIVIAILYGERMVEPFIIFLLIFLIIQCLATAISVYFFEKNKLDTSINKELKKLERLETVSEIAASISHEVRNPLTTIGGFLQLLKDSKLPEEKRQTYIELCLEELDRATNIITNYLSLAKPSLDNMKVLELNKEIEYVISVIEPYATLNGVEVKLSQLDSMHVLGESQKLHQCLINLLKNGIESMSQGGTLEVTINKSGENALVIISDTGEGMDEEQISKLGTLYYSTKSKGTGLGTMVAYSIIKSFRGKIGVQSEVGKGTQFTIQFPIIDQV</sequence>
<keyword evidence="10" id="KW-0067">ATP-binding</keyword>
<dbReference type="InterPro" id="IPR036097">
    <property type="entry name" value="HisK_dim/P_sf"/>
</dbReference>
<name>C0GI10_DETAL</name>
<dbReference type="EC" id="2.7.13.3" evidence="3"/>
<dbReference type="SMART" id="SM00388">
    <property type="entry name" value="HisKA"/>
    <property type="match status" value="1"/>
</dbReference>
<dbReference type="PANTHER" id="PTHR43065:SF46">
    <property type="entry name" value="C4-DICARBOXYLATE TRANSPORT SENSOR PROTEIN DCTB"/>
    <property type="match status" value="1"/>
</dbReference>
<evidence type="ECO:0000256" key="3">
    <source>
        <dbReference type="ARBA" id="ARBA00012438"/>
    </source>
</evidence>
<keyword evidence="5" id="KW-0597">Phosphoprotein</keyword>
<evidence type="ECO:0000256" key="10">
    <source>
        <dbReference type="ARBA" id="ARBA00022840"/>
    </source>
</evidence>
<dbReference type="GO" id="GO:0000155">
    <property type="term" value="F:phosphorelay sensor kinase activity"/>
    <property type="evidence" value="ECO:0007669"/>
    <property type="project" value="InterPro"/>
</dbReference>
<dbReference type="SMART" id="SM00387">
    <property type="entry name" value="HATPase_c"/>
    <property type="match status" value="1"/>
</dbReference>
<comment type="subcellular location">
    <subcellularLocation>
        <location evidence="2">Cell membrane</location>
        <topology evidence="2">Multi-pass membrane protein</topology>
    </subcellularLocation>
</comment>
<proteinExistence type="predicted"/>
<dbReference type="PROSITE" id="PS50109">
    <property type="entry name" value="HIS_KIN"/>
    <property type="match status" value="1"/>
</dbReference>
<dbReference type="InterPro" id="IPR036890">
    <property type="entry name" value="HATPase_C_sf"/>
</dbReference>
<protein>
    <recommendedName>
        <fullName evidence="3">histidine kinase</fullName>
        <ecNumber evidence="3">2.7.13.3</ecNumber>
    </recommendedName>
</protein>
<dbReference type="SUPFAM" id="SSF47384">
    <property type="entry name" value="Homodimeric domain of signal transducing histidine kinase"/>
    <property type="match status" value="1"/>
</dbReference>
<dbReference type="PANTHER" id="PTHR43065">
    <property type="entry name" value="SENSOR HISTIDINE KINASE"/>
    <property type="match status" value="1"/>
</dbReference>
<gene>
    <name evidence="16" type="ORF">DealDRAFT_2119</name>
</gene>
<evidence type="ECO:0000256" key="11">
    <source>
        <dbReference type="ARBA" id="ARBA00022989"/>
    </source>
</evidence>
<dbReference type="RefSeq" id="WP_008517255.1">
    <property type="nucleotide sequence ID" value="NZ_ACJM01000010.1"/>
</dbReference>
<evidence type="ECO:0000256" key="9">
    <source>
        <dbReference type="ARBA" id="ARBA00022777"/>
    </source>
</evidence>
<dbReference type="InterPro" id="IPR003594">
    <property type="entry name" value="HATPase_dom"/>
</dbReference>
<keyword evidence="9 16" id="KW-0418">Kinase</keyword>
<evidence type="ECO:0000256" key="12">
    <source>
        <dbReference type="ARBA" id="ARBA00023012"/>
    </source>
</evidence>
<reference evidence="16 17" key="1">
    <citation type="submission" date="2009-02" db="EMBL/GenBank/DDBJ databases">
        <title>Sequencing of the draft genome and assembly of Dethiobacter alkaliphilus AHT 1.</title>
        <authorList>
            <consortium name="US DOE Joint Genome Institute (JGI-PGF)"/>
            <person name="Lucas S."/>
            <person name="Copeland A."/>
            <person name="Lapidus A."/>
            <person name="Glavina del Rio T."/>
            <person name="Dalin E."/>
            <person name="Tice H."/>
            <person name="Bruce D."/>
            <person name="Goodwin L."/>
            <person name="Pitluck S."/>
            <person name="Larimer F."/>
            <person name="Land M.L."/>
            <person name="Hauser L."/>
            <person name="Muyzer G."/>
        </authorList>
    </citation>
    <scope>NUCLEOTIDE SEQUENCE [LARGE SCALE GENOMIC DNA]</scope>
    <source>
        <strain evidence="16 17">AHT 1</strain>
    </source>
</reference>
<keyword evidence="7 14" id="KW-0812">Transmembrane</keyword>
<comment type="catalytic activity">
    <reaction evidence="1">
        <text>ATP + protein L-histidine = ADP + protein N-phospho-L-histidine.</text>
        <dbReference type="EC" id="2.7.13.3"/>
    </reaction>
</comment>
<dbReference type="InterPro" id="IPR011620">
    <property type="entry name" value="Sig_transdc_His_kinase_LytS_TM"/>
</dbReference>
<keyword evidence="17" id="KW-1185">Reference proteome</keyword>
<dbReference type="CDD" id="cd00082">
    <property type="entry name" value="HisKA"/>
    <property type="match status" value="1"/>
</dbReference>
<feature type="transmembrane region" description="Helical" evidence="14">
    <location>
        <begin position="73"/>
        <end position="92"/>
    </location>
</feature>
<dbReference type="InterPro" id="IPR003661">
    <property type="entry name" value="HisK_dim/P_dom"/>
</dbReference>
<evidence type="ECO:0000259" key="15">
    <source>
        <dbReference type="PROSITE" id="PS50109"/>
    </source>
</evidence>
<keyword evidence="6" id="KW-0808">Transferase</keyword>
<dbReference type="Proteomes" id="UP000006443">
    <property type="component" value="Unassembled WGS sequence"/>
</dbReference>
<feature type="transmembrane region" description="Helical" evidence="14">
    <location>
        <begin position="137"/>
        <end position="158"/>
    </location>
</feature>
<dbReference type="GO" id="GO:0071555">
    <property type="term" value="P:cell wall organization"/>
    <property type="evidence" value="ECO:0007669"/>
    <property type="project" value="InterPro"/>
</dbReference>
<dbReference type="Pfam" id="PF00512">
    <property type="entry name" value="HisKA"/>
    <property type="match status" value="1"/>
</dbReference>
<dbReference type="Gene3D" id="1.10.287.130">
    <property type="match status" value="1"/>
</dbReference>
<keyword evidence="4" id="KW-1003">Cell membrane</keyword>
<accession>C0GI10</accession>
<evidence type="ECO:0000256" key="4">
    <source>
        <dbReference type="ARBA" id="ARBA00022475"/>
    </source>
</evidence>
<evidence type="ECO:0000256" key="2">
    <source>
        <dbReference type="ARBA" id="ARBA00004651"/>
    </source>
</evidence>
<evidence type="ECO:0000256" key="13">
    <source>
        <dbReference type="ARBA" id="ARBA00023136"/>
    </source>
</evidence>
<evidence type="ECO:0000256" key="8">
    <source>
        <dbReference type="ARBA" id="ARBA00022741"/>
    </source>
</evidence>
<comment type="caution">
    <text evidence="16">The sequence shown here is derived from an EMBL/GenBank/DDBJ whole genome shotgun (WGS) entry which is preliminary data.</text>
</comment>
<keyword evidence="11 14" id="KW-1133">Transmembrane helix</keyword>